<dbReference type="EMBL" id="JAVFWL010000004">
    <property type="protein sequence ID" value="KAK6747959.1"/>
    <property type="molecule type" value="Genomic_DNA"/>
</dbReference>
<dbReference type="PRINTS" id="PR00653">
    <property type="entry name" value="ACTIVIN2R"/>
</dbReference>
<dbReference type="Pfam" id="PF08515">
    <property type="entry name" value="TGF_beta_GS"/>
    <property type="match status" value="1"/>
</dbReference>
<comment type="caution">
    <text evidence="16">The sequence shown here is derived from an EMBL/GenBank/DDBJ whole genome shotgun (WGS) entry which is preliminary data.</text>
</comment>
<keyword evidence="3 13" id="KW-0723">Serine/threonine-protein kinase</keyword>
<evidence type="ECO:0000313" key="17">
    <source>
        <dbReference type="Proteomes" id="UP001303046"/>
    </source>
</evidence>
<keyword evidence="17" id="KW-1185">Reference proteome</keyword>
<dbReference type="EC" id="2.7.11.30" evidence="13"/>
<keyword evidence="6" id="KW-0732">Signal</keyword>
<evidence type="ECO:0000256" key="4">
    <source>
        <dbReference type="ARBA" id="ARBA00022679"/>
    </source>
</evidence>
<dbReference type="InterPro" id="IPR003605">
    <property type="entry name" value="GS_dom"/>
</dbReference>
<dbReference type="PANTHER" id="PTHR23255">
    <property type="entry name" value="TRANSFORMING GROWTH FACTOR-BETA RECEPTOR TYPE I AND II"/>
    <property type="match status" value="1"/>
</dbReference>
<organism evidence="16 17">
    <name type="scientific">Necator americanus</name>
    <name type="common">Human hookworm</name>
    <dbReference type="NCBI Taxonomy" id="51031"/>
    <lineage>
        <taxon>Eukaryota</taxon>
        <taxon>Metazoa</taxon>
        <taxon>Ecdysozoa</taxon>
        <taxon>Nematoda</taxon>
        <taxon>Chromadorea</taxon>
        <taxon>Rhabditida</taxon>
        <taxon>Rhabditina</taxon>
        <taxon>Rhabditomorpha</taxon>
        <taxon>Strongyloidea</taxon>
        <taxon>Ancylostomatidae</taxon>
        <taxon>Bunostominae</taxon>
        <taxon>Necator</taxon>
    </lineage>
</organism>
<comment type="similarity">
    <text evidence="2 13">Belongs to the protein kinase superfamily. TKL Ser/Thr protein kinase family. TGFB receptor subfamily.</text>
</comment>
<keyword evidence="9 13" id="KW-0067">ATP-binding</keyword>
<dbReference type="SUPFAM" id="SSF56112">
    <property type="entry name" value="Protein kinase-like (PK-like)"/>
    <property type="match status" value="1"/>
</dbReference>
<dbReference type="SMART" id="SM00220">
    <property type="entry name" value="S_TKc"/>
    <property type="match status" value="1"/>
</dbReference>
<proteinExistence type="inferred from homology"/>
<evidence type="ECO:0000256" key="13">
    <source>
        <dbReference type="RuleBase" id="RU361271"/>
    </source>
</evidence>
<evidence type="ECO:0000256" key="12">
    <source>
        <dbReference type="ARBA" id="ARBA00023170"/>
    </source>
</evidence>
<keyword evidence="12 13" id="KW-0675">Receptor</keyword>
<evidence type="ECO:0000259" key="15">
    <source>
        <dbReference type="PROSITE" id="PS51256"/>
    </source>
</evidence>
<evidence type="ECO:0000256" key="10">
    <source>
        <dbReference type="ARBA" id="ARBA00022989"/>
    </source>
</evidence>
<feature type="domain" description="Protein kinase" evidence="14">
    <location>
        <begin position="303"/>
        <end position="576"/>
    </location>
</feature>
<evidence type="ECO:0000259" key="14">
    <source>
        <dbReference type="PROSITE" id="PS50011"/>
    </source>
</evidence>
<evidence type="ECO:0000256" key="7">
    <source>
        <dbReference type="ARBA" id="ARBA00022741"/>
    </source>
</evidence>
<dbReference type="PROSITE" id="PS00108">
    <property type="entry name" value="PROTEIN_KINASE_ST"/>
    <property type="match status" value="1"/>
</dbReference>
<feature type="transmembrane region" description="Helical" evidence="13">
    <location>
        <begin position="198"/>
        <end position="220"/>
    </location>
</feature>
<name>A0ABR1DBU9_NECAM</name>
<dbReference type="InterPro" id="IPR011009">
    <property type="entry name" value="Kinase-like_dom_sf"/>
</dbReference>
<evidence type="ECO:0000256" key="11">
    <source>
        <dbReference type="ARBA" id="ARBA00023136"/>
    </source>
</evidence>
<dbReference type="InterPro" id="IPR000333">
    <property type="entry name" value="TGFB_receptor"/>
</dbReference>
<dbReference type="SMART" id="SM00467">
    <property type="entry name" value="GS"/>
    <property type="match status" value="1"/>
</dbReference>
<evidence type="ECO:0000256" key="3">
    <source>
        <dbReference type="ARBA" id="ARBA00022527"/>
    </source>
</evidence>
<evidence type="ECO:0000313" key="16">
    <source>
        <dbReference type="EMBL" id="KAK6747959.1"/>
    </source>
</evidence>
<gene>
    <name evidence="16" type="primary">Necator_chrIV.g14188</name>
    <name evidence="16" type="ORF">RB195_000894</name>
</gene>
<keyword evidence="7 13" id="KW-0547">Nucleotide-binding</keyword>
<dbReference type="InterPro" id="IPR000719">
    <property type="entry name" value="Prot_kinase_dom"/>
</dbReference>
<evidence type="ECO:0000256" key="6">
    <source>
        <dbReference type="ARBA" id="ARBA00022729"/>
    </source>
</evidence>
<evidence type="ECO:0000256" key="9">
    <source>
        <dbReference type="ARBA" id="ARBA00022840"/>
    </source>
</evidence>
<dbReference type="Gene3D" id="1.10.510.10">
    <property type="entry name" value="Transferase(Phosphotransferase) domain 1"/>
    <property type="match status" value="1"/>
</dbReference>
<evidence type="ECO:0000256" key="1">
    <source>
        <dbReference type="ARBA" id="ARBA00004479"/>
    </source>
</evidence>
<keyword evidence="5 13" id="KW-0812">Transmembrane</keyword>
<evidence type="ECO:0000256" key="8">
    <source>
        <dbReference type="ARBA" id="ARBA00022777"/>
    </source>
</evidence>
<dbReference type="PROSITE" id="PS51256">
    <property type="entry name" value="GS"/>
    <property type="match status" value="1"/>
</dbReference>
<comment type="cofactor">
    <cofactor evidence="13">
        <name>Mg(2+)</name>
        <dbReference type="ChEBI" id="CHEBI:18420"/>
    </cofactor>
    <cofactor evidence="13">
        <name>Mn(2+)</name>
        <dbReference type="ChEBI" id="CHEBI:29035"/>
    </cofactor>
</comment>
<evidence type="ECO:0000256" key="5">
    <source>
        <dbReference type="ARBA" id="ARBA00022692"/>
    </source>
</evidence>
<reference evidence="16 17" key="1">
    <citation type="submission" date="2023-08" db="EMBL/GenBank/DDBJ databases">
        <title>A Necator americanus chromosomal reference genome.</title>
        <authorList>
            <person name="Ilik V."/>
            <person name="Petrzelkova K.J."/>
            <person name="Pardy F."/>
            <person name="Fuh T."/>
            <person name="Niatou-Singa F.S."/>
            <person name="Gouil Q."/>
            <person name="Baker L."/>
            <person name="Ritchie M.E."/>
            <person name="Jex A.R."/>
            <person name="Gazzola D."/>
            <person name="Li H."/>
            <person name="Toshio Fujiwara R."/>
            <person name="Zhan B."/>
            <person name="Aroian R.V."/>
            <person name="Pafco B."/>
            <person name="Schwarz E.M."/>
        </authorList>
    </citation>
    <scope>NUCLEOTIDE SEQUENCE [LARGE SCALE GENOMIC DNA]</scope>
    <source>
        <strain evidence="16 17">Aroian</strain>
        <tissue evidence="16">Whole animal</tissue>
    </source>
</reference>
<keyword evidence="13" id="KW-0464">Manganese</keyword>
<dbReference type="Gene3D" id="3.30.200.20">
    <property type="entry name" value="Phosphorylase Kinase, domain 1"/>
    <property type="match status" value="1"/>
</dbReference>
<keyword evidence="13" id="KW-0460">Magnesium</keyword>
<dbReference type="PROSITE" id="PS50011">
    <property type="entry name" value="PROTEIN_KINASE_DOM"/>
    <property type="match status" value="1"/>
</dbReference>
<protein>
    <recommendedName>
        <fullName evidence="13">Serine/threonine-protein kinase receptor</fullName>
        <ecNumber evidence="13">2.7.11.30</ecNumber>
    </recommendedName>
</protein>
<dbReference type="InterPro" id="IPR008271">
    <property type="entry name" value="Ser/Thr_kinase_AS"/>
</dbReference>
<dbReference type="PANTHER" id="PTHR23255:SF71">
    <property type="entry name" value="RECEPTOR PROTEIN SERINE_THREONINE KINASE"/>
    <property type="match status" value="1"/>
</dbReference>
<comment type="catalytic activity">
    <reaction evidence="13">
        <text>L-threonyl-[receptor-protein] + ATP = O-phospho-L-threonyl-[receptor-protein] + ADP + H(+)</text>
        <dbReference type="Rhea" id="RHEA:44880"/>
        <dbReference type="Rhea" id="RHEA-COMP:11024"/>
        <dbReference type="Rhea" id="RHEA-COMP:11025"/>
        <dbReference type="ChEBI" id="CHEBI:15378"/>
        <dbReference type="ChEBI" id="CHEBI:30013"/>
        <dbReference type="ChEBI" id="CHEBI:30616"/>
        <dbReference type="ChEBI" id="CHEBI:61977"/>
        <dbReference type="ChEBI" id="CHEBI:456216"/>
        <dbReference type="EC" id="2.7.11.30"/>
    </reaction>
</comment>
<keyword evidence="11 13" id="KW-0472">Membrane</keyword>
<keyword evidence="4 13" id="KW-0808">Transferase</keyword>
<sequence>MSSAYIEFSGLCMRSFCPYVTNFYRLATLLFHVLFSIIAEDALNSNMLVANGTTLLNEPFKNGSNPQSSLVSGRIARGNAIIQEMRSHIFGTDEQIHESDLICNCNGALCDNELVHLLGDSYRGKCRAKRGRCFKVYDEQHNYHMSVGCVDHKDLFPIPIFCLGHPNFHMTCCNYSFCDEEISMSVADMVISDRTTPWRWVIVGLVVLFGILIATAIALFRHPRLTSFVRKYFRLGPTVSAALNNISSREDEVPMIETLSQTTTTSAPAIQLLLLKGLESTDAGSGSGSGLPLLTQRNIARQIELVREIAQGRFGDVWLGAWKGDMVAVKIFSSRDEGSWSHEVETFQTHMLRHPNILQFYASDSKDTGTIMQLWLITEYHSHGSLFDYLSNTTVNVVTLVQMIRSISNGLSFLHTELMGIQKKPAIAHRDIKSKNILVKADLTCAIADLGLAVRYEAGHISLPNTNKCGTVRYLPPEILEDKVESTKFELYRTGDMYAVGLVIWEVARRATCSAGPASSFAESLPYYDHVSRDPTIKEMREVVVTQGIRPYQSYHWQNNNVLREVSRVMPQHAALVRMGPRSVIHSGHVSQPVIR</sequence>
<dbReference type="Proteomes" id="UP001303046">
    <property type="component" value="Unassembled WGS sequence"/>
</dbReference>
<dbReference type="Pfam" id="PF00069">
    <property type="entry name" value="Pkinase"/>
    <property type="match status" value="1"/>
</dbReference>
<feature type="domain" description="GS" evidence="15">
    <location>
        <begin position="264"/>
        <end position="302"/>
    </location>
</feature>
<keyword evidence="8 13" id="KW-0418">Kinase</keyword>
<evidence type="ECO:0000256" key="2">
    <source>
        <dbReference type="ARBA" id="ARBA00009605"/>
    </source>
</evidence>
<keyword evidence="10 13" id="KW-1133">Transmembrane helix</keyword>
<keyword evidence="13" id="KW-0479">Metal-binding</keyword>
<accession>A0ABR1DBU9</accession>
<comment type="subcellular location">
    <subcellularLocation>
        <location evidence="1 13">Membrane</location>
        <topology evidence="1 13">Single-pass type I membrane protein</topology>
    </subcellularLocation>
</comment>